<dbReference type="Pfam" id="PF00083">
    <property type="entry name" value="Sugar_tr"/>
    <property type="match status" value="1"/>
</dbReference>
<dbReference type="EMBL" id="CP032869">
    <property type="protein sequence ID" value="AYL99091.1"/>
    <property type="molecule type" value="Genomic_DNA"/>
</dbReference>
<dbReference type="GO" id="GO:0005886">
    <property type="term" value="C:plasma membrane"/>
    <property type="evidence" value="ECO:0007669"/>
    <property type="project" value="UniProtKB-SubCell"/>
</dbReference>
<keyword evidence="13" id="KW-1185">Reference proteome</keyword>
<evidence type="ECO:0000313" key="12">
    <source>
        <dbReference type="EMBL" id="AYL99091.1"/>
    </source>
</evidence>
<evidence type="ECO:0000256" key="3">
    <source>
        <dbReference type="ARBA" id="ARBA00022448"/>
    </source>
</evidence>
<dbReference type="InterPro" id="IPR050814">
    <property type="entry name" value="Myo-inositol_Transporter"/>
</dbReference>
<evidence type="ECO:0000256" key="10">
    <source>
        <dbReference type="SAM" id="Phobius"/>
    </source>
</evidence>
<dbReference type="PANTHER" id="PTHR48020">
    <property type="entry name" value="PROTON MYO-INOSITOL COTRANSPORTER"/>
    <property type="match status" value="1"/>
</dbReference>
<feature type="transmembrane region" description="Helical" evidence="10">
    <location>
        <begin position="12"/>
        <end position="40"/>
    </location>
</feature>
<feature type="transmembrane region" description="Helical" evidence="10">
    <location>
        <begin position="185"/>
        <end position="207"/>
    </location>
</feature>
<evidence type="ECO:0000256" key="7">
    <source>
        <dbReference type="ARBA" id="ARBA00022989"/>
    </source>
</evidence>
<feature type="transmembrane region" description="Helical" evidence="10">
    <location>
        <begin position="81"/>
        <end position="97"/>
    </location>
</feature>
<dbReference type="AlphaFoldDB" id="A0A494VY97"/>
<feature type="transmembrane region" description="Helical" evidence="10">
    <location>
        <begin position="396"/>
        <end position="415"/>
    </location>
</feature>
<feature type="transmembrane region" description="Helical" evidence="10">
    <location>
        <begin position="358"/>
        <end position="384"/>
    </location>
</feature>
<dbReference type="SUPFAM" id="SSF103473">
    <property type="entry name" value="MFS general substrate transporter"/>
    <property type="match status" value="1"/>
</dbReference>
<dbReference type="PRINTS" id="PR00171">
    <property type="entry name" value="SUGRTRNSPORT"/>
</dbReference>
<dbReference type="FunFam" id="1.20.1250.20:FF:000122">
    <property type="entry name" value="D-xylose transporter XylE"/>
    <property type="match status" value="1"/>
</dbReference>
<keyword evidence="8 10" id="KW-0472">Membrane</keyword>
<evidence type="ECO:0000259" key="11">
    <source>
        <dbReference type="PROSITE" id="PS50850"/>
    </source>
</evidence>
<dbReference type="GO" id="GO:0022857">
    <property type="term" value="F:transmembrane transporter activity"/>
    <property type="evidence" value="ECO:0007669"/>
    <property type="project" value="InterPro"/>
</dbReference>
<dbReference type="PROSITE" id="PS00216">
    <property type="entry name" value="SUGAR_TRANSPORT_1"/>
    <property type="match status" value="2"/>
</dbReference>
<dbReference type="InterPro" id="IPR003663">
    <property type="entry name" value="Sugar/inositol_transpt"/>
</dbReference>
<feature type="transmembrane region" description="Helical" evidence="10">
    <location>
        <begin position="52"/>
        <end position="69"/>
    </location>
</feature>
<evidence type="ECO:0000256" key="2">
    <source>
        <dbReference type="ARBA" id="ARBA00010992"/>
    </source>
</evidence>
<evidence type="ECO:0000313" key="13">
    <source>
        <dbReference type="Proteomes" id="UP000270046"/>
    </source>
</evidence>
<dbReference type="Gene3D" id="1.20.1250.20">
    <property type="entry name" value="MFS general substrate transporter like domains"/>
    <property type="match status" value="2"/>
</dbReference>
<gene>
    <name evidence="12" type="ORF">HYN43_029155</name>
</gene>
<reference evidence="12 13" key="1">
    <citation type="submission" date="2018-10" db="EMBL/GenBank/DDBJ databases">
        <title>Genome sequencing of Mucilaginibacter sp. HYN0043.</title>
        <authorList>
            <person name="Kim M."/>
            <person name="Yi H."/>
        </authorList>
    </citation>
    <scope>NUCLEOTIDE SEQUENCE [LARGE SCALE GENOMIC DNA]</scope>
    <source>
        <strain evidence="12 13">HYN0043</strain>
    </source>
</reference>
<dbReference type="PROSITE" id="PS50850">
    <property type="entry name" value="MFS"/>
    <property type="match status" value="1"/>
</dbReference>
<evidence type="ECO:0000256" key="4">
    <source>
        <dbReference type="ARBA" id="ARBA00022475"/>
    </source>
</evidence>
<name>A0A494VY97_9SPHI</name>
<keyword evidence="5" id="KW-0762">Sugar transport</keyword>
<feature type="transmembrane region" description="Helical" evidence="10">
    <location>
        <begin position="139"/>
        <end position="165"/>
    </location>
</feature>
<keyword evidence="4" id="KW-1003">Cell membrane</keyword>
<sequence>MESKTPKSSLFLVSVTLVATMGGLLFGFDMAVISGVLPFVKKQFDLSAIAEGWFVSSALIGCIIGVAFSGELSDRIGRKKMLMVSAAFFFLSAIGTASTPGYLFLIIARMLGGTGVGVASIVAPLYISEIAPAKTRGRLVTFYQLAITAGILIAYLTNSGLVSLSASYHNLPFSKLVDLILVKEVWRSMLGLGVIPSLLFLIGLCFVPESPRWLIQNGREAEGIKILAKTDTGEDPEKEATIIRAQAQQQSSAYKELFSPAFRKPLLIGLLLPLFSQFSGINAVIYYGPRILSDAGIKISNALLSQVIFGLANFLFTIIAIWKVDKMGRRPLYLIGSLGATLSLAFTGYCFYSGATNSIALVISIVLFLACFAFSIGPLKFVVAAEIFPNKIRGRALALSIMMMWVADTIVGQLTPVFLSAIGPALTFGFFSFCCLLSFWVVYKMVPETKGKSLEEVQEIWVGH</sequence>
<evidence type="ECO:0000256" key="1">
    <source>
        <dbReference type="ARBA" id="ARBA00004651"/>
    </source>
</evidence>
<evidence type="ECO:0000256" key="8">
    <source>
        <dbReference type="ARBA" id="ARBA00023136"/>
    </source>
</evidence>
<dbReference type="InterPro" id="IPR005828">
    <property type="entry name" value="MFS_sugar_transport-like"/>
</dbReference>
<feature type="transmembrane region" description="Helical" evidence="10">
    <location>
        <begin position="421"/>
        <end position="443"/>
    </location>
</feature>
<feature type="transmembrane region" description="Helical" evidence="10">
    <location>
        <begin position="266"/>
        <end position="287"/>
    </location>
</feature>
<dbReference type="InterPro" id="IPR036259">
    <property type="entry name" value="MFS_trans_sf"/>
</dbReference>
<dbReference type="RefSeq" id="WP_119407334.1">
    <property type="nucleotide sequence ID" value="NZ_CP032869.1"/>
</dbReference>
<dbReference type="Proteomes" id="UP000270046">
    <property type="component" value="Chromosome"/>
</dbReference>
<feature type="transmembrane region" description="Helical" evidence="10">
    <location>
        <begin position="103"/>
        <end position="127"/>
    </location>
</feature>
<dbReference type="OrthoDB" id="9783823at2"/>
<comment type="subcellular location">
    <subcellularLocation>
        <location evidence="1">Cell membrane</location>
        <topology evidence="1">Multi-pass membrane protein</topology>
    </subcellularLocation>
</comment>
<feature type="transmembrane region" description="Helical" evidence="10">
    <location>
        <begin position="332"/>
        <end position="352"/>
    </location>
</feature>
<feature type="domain" description="Major facilitator superfamily (MFS) profile" evidence="11">
    <location>
        <begin position="15"/>
        <end position="450"/>
    </location>
</feature>
<dbReference type="PANTHER" id="PTHR48020:SF12">
    <property type="entry name" value="PROTON MYO-INOSITOL COTRANSPORTER"/>
    <property type="match status" value="1"/>
</dbReference>
<dbReference type="InterPro" id="IPR005829">
    <property type="entry name" value="Sugar_transporter_CS"/>
</dbReference>
<evidence type="ECO:0000256" key="9">
    <source>
        <dbReference type="RuleBase" id="RU003346"/>
    </source>
</evidence>
<comment type="similarity">
    <text evidence="2 9">Belongs to the major facilitator superfamily. Sugar transporter (TC 2.A.1.1) family.</text>
</comment>
<feature type="transmembrane region" description="Helical" evidence="10">
    <location>
        <begin position="299"/>
        <end position="320"/>
    </location>
</feature>
<dbReference type="InterPro" id="IPR020846">
    <property type="entry name" value="MFS_dom"/>
</dbReference>
<evidence type="ECO:0000256" key="5">
    <source>
        <dbReference type="ARBA" id="ARBA00022597"/>
    </source>
</evidence>
<keyword evidence="3 9" id="KW-0813">Transport</keyword>
<organism evidence="12 13">
    <name type="scientific">Mucilaginibacter celer</name>
    <dbReference type="NCBI Taxonomy" id="2305508"/>
    <lineage>
        <taxon>Bacteria</taxon>
        <taxon>Pseudomonadati</taxon>
        <taxon>Bacteroidota</taxon>
        <taxon>Sphingobacteriia</taxon>
        <taxon>Sphingobacteriales</taxon>
        <taxon>Sphingobacteriaceae</taxon>
        <taxon>Mucilaginibacter</taxon>
    </lineage>
</organism>
<dbReference type="NCBIfam" id="TIGR00879">
    <property type="entry name" value="SP"/>
    <property type="match status" value="1"/>
</dbReference>
<evidence type="ECO:0000256" key="6">
    <source>
        <dbReference type="ARBA" id="ARBA00022692"/>
    </source>
</evidence>
<proteinExistence type="inferred from homology"/>
<dbReference type="KEGG" id="muh:HYN43_029155"/>
<keyword evidence="7 10" id="KW-1133">Transmembrane helix</keyword>
<keyword evidence="6 10" id="KW-0812">Transmembrane</keyword>
<accession>A0A494VY97</accession>
<protein>
    <submittedName>
        <fullName evidence="12">MFS transporter</fullName>
    </submittedName>
</protein>